<dbReference type="EMBL" id="WTVM01000033">
    <property type="protein sequence ID" value="NMG02802.1"/>
    <property type="molecule type" value="Genomic_DNA"/>
</dbReference>
<dbReference type="Pfam" id="PF00441">
    <property type="entry name" value="Acyl-CoA_dh_1"/>
    <property type="match status" value="1"/>
</dbReference>
<dbReference type="SUPFAM" id="SSF56645">
    <property type="entry name" value="Acyl-CoA dehydrogenase NM domain-like"/>
    <property type="match status" value="1"/>
</dbReference>
<feature type="domain" description="Acyl-CoA dehydrogenase/oxidase C-terminal" evidence="7">
    <location>
        <begin position="231"/>
        <end position="395"/>
    </location>
</feature>
<dbReference type="InterPro" id="IPR006091">
    <property type="entry name" value="Acyl-CoA_Oxase/DH_mid-dom"/>
</dbReference>
<gene>
    <name evidence="10" type="ORF">GPA21_07440</name>
</gene>
<keyword evidence="11" id="KW-1185">Reference proteome</keyword>
<evidence type="ECO:0000313" key="11">
    <source>
        <dbReference type="Proteomes" id="UP000599523"/>
    </source>
</evidence>
<dbReference type="InterPro" id="IPR052161">
    <property type="entry name" value="Mycobact_Acyl-CoA_DH"/>
</dbReference>
<accession>A0A972F778</accession>
<reference evidence="10" key="1">
    <citation type="submission" date="2019-12" db="EMBL/GenBank/DDBJ databases">
        <title>Comparative genomics gives insights into the taxonomy of the Azoarcus-Aromatoleum group and reveals separate origins of nif in the plant-associated Azoarcus and non-plant-associated Aromatoleum sub-groups.</title>
        <authorList>
            <person name="Lafos M."/>
            <person name="Maluk M."/>
            <person name="Batista M."/>
            <person name="Junghare M."/>
            <person name="Carmona M."/>
            <person name="Faoro H."/>
            <person name="Cruz L.M."/>
            <person name="Battistoni F."/>
            <person name="De Souza E."/>
            <person name="Pedrosa F."/>
            <person name="Chen W.-M."/>
            <person name="Poole P.S."/>
            <person name="Dixon R.A."/>
            <person name="James E.K."/>
        </authorList>
    </citation>
    <scope>NUCLEOTIDE SEQUENCE</scope>
    <source>
        <strain evidence="10">NSC3</strain>
    </source>
</reference>
<dbReference type="InterPro" id="IPR046373">
    <property type="entry name" value="Acyl-CoA_Oxase/DH_mid-dom_sf"/>
</dbReference>
<dbReference type="Pfam" id="PF02770">
    <property type="entry name" value="Acyl-CoA_dh_M"/>
    <property type="match status" value="1"/>
</dbReference>
<dbReference type="InterPro" id="IPR036250">
    <property type="entry name" value="AcylCo_DH-like_C"/>
</dbReference>
<evidence type="ECO:0000256" key="3">
    <source>
        <dbReference type="ARBA" id="ARBA00022630"/>
    </source>
</evidence>
<dbReference type="PANTHER" id="PTHR43292">
    <property type="entry name" value="ACYL-COA DEHYDROGENASE"/>
    <property type="match status" value="1"/>
</dbReference>
<comment type="similarity">
    <text evidence="2 6">Belongs to the acyl-CoA dehydrogenase family.</text>
</comment>
<dbReference type="Pfam" id="PF02771">
    <property type="entry name" value="Acyl-CoA_dh_N"/>
    <property type="match status" value="1"/>
</dbReference>
<dbReference type="InterPro" id="IPR037069">
    <property type="entry name" value="AcylCoA_DH/ox_N_sf"/>
</dbReference>
<evidence type="ECO:0000256" key="2">
    <source>
        <dbReference type="ARBA" id="ARBA00009347"/>
    </source>
</evidence>
<sequence length="398" mass="44529">MDLNFTTEDQAFREEVRSFLRDHLPSEVRHKVLNGLPLERDDYLAWQHALHARGWGGPSWPAEFGGTGWTAVEQYIFDEACAEAGAPRLVPFGLKMVATVIMAFGNKTQQERFLPPILAGTEWWCQGYSEPGAGSDLASVKTRAVRDGDHYVVNGQKTWTTLGQYADWIFCLVRTDADAKPQRGISFLLIDMKSPGITVRPIITMDGSHEVNEVWLEDVRVPVENLIGEENRGWTYAKFLLGHERTNIAGIGTAKRELARLKRIAASETRHGLPLLEDPLFSAEVARVEIELMALEITNLRVLSAEAENKAPGPEASILKIKGSEIQQRLLELMTEAIGPHALPFDRDAMTAGYQGDYPLDAYARTPTWQYLNLRKLTIYGGSNEIQRNIISQMILGL</sequence>
<evidence type="ECO:0000259" key="7">
    <source>
        <dbReference type="Pfam" id="PF00441"/>
    </source>
</evidence>
<dbReference type="RefSeq" id="WP_168987572.1">
    <property type="nucleotide sequence ID" value="NZ_CAWPHM010000257.1"/>
</dbReference>
<dbReference type="FunFam" id="2.40.110.10:FF:000011">
    <property type="entry name" value="Acyl-CoA dehydrogenase FadE34"/>
    <property type="match status" value="1"/>
</dbReference>
<dbReference type="GO" id="GO:0016627">
    <property type="term" value="F:oxidoreductase activity, acting on the CH-CH group of donors"/>
    <property type="evidence" value="ECO:0007669"/>
    <property type="project" value="InterPro"/>
</dbReference>
<dbReference type="InterPro" id="IPR009075">
    <property type="entry name" value="AcylCo_DH/oxidase_C"/>
</dbReference>
<dbReference type="Proteomes" id="UP000599523">
    <property type="component" value="Unassembled WGS sequence"/>
</dbReference>
<organism evidence="10 11">
    <name type="scientific">Azoarcus taiwanensis</name>
    <dbReference type="NCBI Taxonomy" id="666964"/>
    <lineage>
        <taxon>Bacteria</taxon>
        <taxon>Pseudomonadati</taxon>
        <taxon>Pseudomonadota</taxon>
        <taxon>Betaproteobacteria</taxon>
        <taxon>Rhodocyclales</taxon>
        <taxon>Zoogloeaceae</taxon>
        <taxon>Azoarcus</taxon>
    </lineage>
</organism>
<protein>
    <submittedName>
        <fullName evidence="10">Pimeloyl-CoA dehydrogenase large subunit</fullName>
    </submittedName>
</protein>
<comment type="caution">
    <text evidence="10">The sequence shown here is derived from an EMBL/GenBank/DDBJ whole genome shotgun (WGS) entry which is preliminary data.</text>
</comment>
<evidence type="ECO:0000313" key="10">
    <source>
        <dbReference type="EMBL" id="NMG02802.1"/>
    </source>
</evidence>
<dbReference type="GO" id="GO:0050660">
    <property type="term" value="F:flavin adenine dinucleotide binding"/>
    <property type="evidence" value="ECO:0007669"/>
    <property type="project" value="InterPro"/>
</dbReference>
<keyword evidence="4 6" id="KW-0274">FAD</keyword>
<dbReference type="Gene3D" id="1.20.140.10">
    <property type="entry name" value="Butyryl-CoA Dehydrogenase, subunit A, domain 3"/>
    <property type="match status" value="1"/>
</dbReference>
<evidence type="ECO:0000256" key="6">
    <source>
        <dbReference type="RuleBase" id="RU362125"/>
    </source>
</evidence>
<dbReference type="InterPro" id="IPR013786">
    <property type="entry name" value="AcylCoA_DH/ox_N"/>
</dbReference>
<keyword evidence="3 6" id="KW-0285">Flavoprotein</keyword>
<name>A0A972F778_9RHOO</name>
<evidence type="ECO:0000256" key="1">
    <source>
        <dbReference type="ARBA" id="ARBA00001974"/>
    </source>
</evidence>
<evidence type="ECO:0000256" key="5">
    <source>
        <dbReference type="ARBA" id="ARBA00023002"/>
    </source>
</evidence>
<feature type="domain" description="Acyl-CoA oxidase/dehydrogenase middle" evidence="8">
    <location>
        <begin position="125"/>
        <end position="217"/>
    </location>
</feature>
<feature type="domain" description="Acyl-CoA dehydrogenase/oxidase N-terminal" evidence="9">
    <location>
        <begin position="6"/>
        <end position="120"/>
    </location>
</feature>
<dbReference type="SUPFAM" id="SSF47203">
    <property type="entry name" value="Acyl-CoA dehydrogenase C-terminal domain-like"/>
    <property type="match status" value="1"/>
</dbReference>
<evidence type="ECO:0000256" key="4">
    <source>
        <dbReference type="ARBA" id="ARBA00022827"/>
    </source>
</evidence>
<dbReference type="Gene3D" id="1.10.540.10">
    <property type="entry name" value="Acyl-CoA dehydrogenase/oxidase, N-terminal domain"/>
    <property type="match status" value="1"/>
</dbReference>
<dbReference type="PANTHER" id="PTHR43292:SF3">
    <property type="entry name" value="ACYL-COA DEHYDROGENASE FADE29"/>
    <property type="match status" value="1"/>
</dbReference>
<dbReference type="InterPro" id="IPR009100">
    <property type="entry name" value="AcylCoA_DH/oxidase_NM_dom_sf"/>
</dbReference>
<dbReference type="GO" id="GO:0005886">
    <property type="term" value="C:plasma membrane"/>
    <property type="evidence" value="ECO:0007669"/>
    <property type="project" value="TreeGrafter"/>
</dbReference>
<dbReference type="Gene3D" id="2.40.110.10">
    <property type="entry name" value="Butyryl-CoA Dehydrogenase, subunit A, domain 2"/>
    <property type="match status" value="1"/>
</dbReference>
<proteinExistence type="inferred from homology"/>
<comment type="cofactor">
    <cofactor evidence="1 6">
        <name>FAD</name>
        <dbReference type="ChEBI" id="CHEBI:57692"/>
    </cofactor>
</comment>
<keyword evidence="5 6" id="KW-0560">Oxidoreductase</keyword>
<evidence type="ECO:0000259" key="9">
    <source>
        <dbReference type="Pfam" id="PF02771"/>
    </source>
</evidence>
<evidence type="ECO:0000259" key="8">
    <source>
        <dbReference type="Pfam" id="PF02770"/>
    </source>
</evidence>
<dbReference type="AlphaFoldDB" id="A0A972F778"/>